<dbReference type="Proteomes" id="UP000179179">
    <property type="component" value="Unassembled WGS sequence"/>
</dbReference>
<keyword evidence="2" id="KW-1185">Reference proteome</keyword>
<evidence type="ECO:0008006" key="3">
    <source>
        <dbReference type="Google" id="ProtNLM"/>
    </source>
</evidence>
<sequence>MKIDPEGQDPDAYDVEVLKDSDLDWLTQLHAVGIDYARRPGSYFFSGVCHAIGSNWLRTSPGEDNDIHPIPEPTLTVYYDHGFCHEPVAWPVHRVCYQEILRRCITQNSNTTFDRASLCDVLEELECEPYTRLRLDYGKPSLILNGPWRCIRGEEVLIMNPVEIPQLDSYLDFIRGETNDLLPGSSENHMRRDIFDKVPAEIRLEIFKRLPVASVLAVKAASPSMNATVLPSDLLMKVLRADMPWLWELQDTDTFYSGESVSRLSLTLLDLFQKSHYKEGTWNYIPGLVNRRRIWEDTKRTLTDCGRKRRSLVQHQDKKHKWFYEKTTAEEIRLEENFGVSGFGGNKRNPTINLIPYA</sequence>
<reference evidence="1 2" key="1">
    <citation type="journal article" date="2016" name="Genome Biol. Evol.">
        <title>Draft genome sequence of an aflatoxigenic Aspergillus species, A. bombycis.</title>
        <authorList>
            <person name="Moore G.G."/>
            <person name="Mack B.M."/>
            <person name="Beltz S.B."/>
            <person name="Gilbert M.K."/>
        </authorList>
    </citation>
    <scope>NUCLEOTIDE SEQUENCE [LARGE SCALE GENOMIC DNA]</scope>
    <source>
        <strain evidence="2">NRRL 26010</strain>
    </source>
</reference>
<name>A0A1F7ZJ47_9EURO</name>
<gene>
    <name evidence="1" type="ORF">ABOM_011925</name>
</gene>
<organism evidence="1 2">
    <name type="scientific">Aspergillus bombycis</name>
    <dbReference type="NCBI Taxonomy" id="109264"/>
    <lineage>
        <taxon>Eukaryota</taxon>
        <taxon>Fungi</taxon>
        <taxon>Dikarya</taxon>
        <taxon>Ascomycota</taxon>
        <taxon>Pezizomycotina</taxon>
        <taxon>Eurotiomycetes</taxon>
        <taxon>Eurotiomycetidae</taxon>
        <taxon>Eurotiales</taxon>
        <taxon>Aspergillaceae</taxon>
        <taxon>Aspergillus</taxon>
    </lineage>
</organism>
<dbReference type="AlphaFoldDB" id="A0A1F7ZJ47"/>
<dbReference type="OrthoDB" id="9984533at2759"/>
<dbReference type="RefSeq" id="XP_022383188.1">
    <property type="nucleotide sequence ID" value="XM_022539053.1"/>
</dbReference>
<evidence type="ECO:0000313" key="1">
    <source>
        <dbReference type="EMBL" id="OGM39471.1"/>
    </source>
</evidence>
<dbReference type="EMBL" id="LYCR01000203">
    <property type="protein sequence ID" value="OGM39471.1"/>
    <property type="molecule type" value="Genomic_DNA"/>
</dbReference>
<dbReference type="STRING" id="109264.A0A1F7ZJ47"/>
<dbReference type="InterPro" id="IPR036047">
    <property type="entry name" value="F-box-like_dom_sf"/>
</dbReference>
<accession>A0A1F7ZJ47</accession>
<dbReference type="GeneID" id="34455315"/>
<protein>
    <recommendedName>
        <fullName evidence="3">F-box domain-containing protein</fullName>
    </recommendedName>
</protein>
<dbReference type="SUPFAM" id="SSF81383">
    <property type="entry name" value="F-box domain"/>
    <property type="match status" value="1"/>
</dbReference>
<evidence type="ECO:0000313" key="2">
    <source>
        <dbReference type="Proteomes" id="UP000179179"/>
    </source>
</evidence>
<proteinExistence type="predicted"/>
<comment type="caution">
    <text evidence="1">The sequence shown here is derived from an EMBL/GenBank/DDBJ whole genome shotgun (WGS) entry which is preliminary data.</text>
</comment>